<dbReference type="OrthoDB" id="4498590at2"/>
<dbReference type="SUPFAM" id="SSF53474">
    <property type="entry name" value="alpha/beta-Hydrolases"/>
    <property type="match status" value="1"/>
</dbReference>
<feature type="chain" id="PRO_5009107224" evidence="5">
    <location>
        <begin position="22"/>
        <end position="530"/>
    </location>
</feature>
<feature type="signal peptide" evidence="5">
    <location>
        <begin position="1"/>
        <end position="21"/>
    </location>
</feature>
<gene>
    <name evidence="7" type="primary">tap_2</name>
    <name evidence="7" type="ORF">A4G23_04923</name>
</gene>
<feature type="region of interest" description="Disordered" evidence="4">
    <location>
        <begin position="479"/>
        <end position="530"/>
    </location>
</feature>
<evidence type="ECO:0000256" key="4">
    <source>
        <dbReference type="SAM" id="MobiDB-lite"/>
    </source>
</evidence>
<evidence type="ECO:0000256" key="1">
    <source>
        <dbReference type="ARBA" id="ARBA00010088"/>
    </source>
</evidence>
<dbReference type="EC" id="3.4.14.-" evidence="7"/>
<dbReference type="Pfam" id="PF08386">
    <property type="entry name" value="Abhydrolase_4"/>
    <property type="match status" value="1"/>
</dbReference>
<keyword evidence="2 5" id="KW-0732">Signal</keyword>
<feature type="compositionally biased region" description="Low complexity" evidence="4">
    <location>
        <begin position="502"/>
        <end position="518"/>
    </location>
</feature>
<dbReference type="PANTHER" id="PTHR43248:SF29">
    <property type="entry name" value="TRIPEPTIDYL AMINOPEPTIDASE"/>
    <property type="match status" value="1"/>
</dbReference>
<evidence type="ECO:0000313" key="8">
    <source>
        <dbReference type="Proteomes" id="UP000095349"/>
    </source>
</evidence>
<sequence length="530" mass="55885">MQKRAGTLIAAGALIAGAVGAAPSAAEPPAPKPRTPSLSWTACGTARYPKLECASLRVPLDHADPDGERITLALSRVRHTARTFDGPLLVNPGGPGAGGRDLAGFVAASLPAELAARYDVIGFDPRGTGASRPALTCRPDHFAPVRPDPVPRDAREERRGAARAAAFARACGDAHGRLLPHMGTVAAARDMDAIREALGAPRVNYFGYSYGTYLGAVYAKLYPRRVRRAVLDSVVHPGGVWYDANLAQDHAFDARHKAFLAWVARHDRVYGLGGDPARVEDRWYAMRAALREAPADGRVGAAEVEDTFLPGAYHDGYWPLLAAAFSAYAKEGDAGPLVAAYESLAAPDGSTANAYAGYTAVECRDAPWPRSWGVWHRDMWAAHTKAPFSTWNNAWYNAPCAFWPVPSLTPPDVANAAVPPMLLFQATEDAATPYEGALAAHRLLAGSRLVVERGGGNHAVTLRGNACADRVLVRYLDTGEVPRGDGGDGPDTVCPARPAPVPSAAADPARAAREAPPAVHGALAARAHGG</sequence>
<reference evidence="7 8" key="1">
    <citation type="submission" date="2016-09" db="EMBL/GenBank/DDBJ databases">
        <title>Streptomyces rubrolavendulae MJM4426 Genome sequencing and assembly.</title>
        <authorList>
            <person name="Kim J.-G."/>
        </authorList>
    </citation>
    <scope>NUCLEOTIDE SEQUENCE [LARGE SCALE GENOMIC DNA]</scope>
    <source>
        <strain evidence="7 8">MJM4426</strain>
    </source>
</reference>
<dbReference type="InterPro" id="IPR013595">
    <property type="entry name" value="Pept_S33_TAP-like_C"/>
</dbReference>
<dbReference type="RefSeq" id="WP_031136778.1">
    <property type="nucleotide sequence ID" value="NZ_CP017316.1"/>
</dbReference>
<evidence type="ECO:0000313" key="7">
    <source>
        <dbReference type="EMBL" id="AOT62031.1"/>
    </source>
</evidence>
<dbReference type="InterPro" id="IPR029058">
    <property type="entry name" value="AB_hydrolase_fold"/>
</dbReference>
<accession>A0A1D8G9A5</accession>
<dbReference type="GO" id="GO:0004177">
    <property type="term" value="F:aminopeptidase activity"/>
    <property type="evidence" value="ECO:0007669"/>
    <property type="project" value="UniProtKB-KW"/>
</dbReference>
<name>A0A1D8G9A5_9ACTN</name>
<dbReference type="STRING" id="285473.A4G23_04923"/>
<dbReference type="InterPro" id="IPR051601">
    <property type="entry name" value="Serine_prot/Carboxylest_S33"/>
</dbReference>
<dbReference type="Gene3D" id="3.40.50.1820">
    <property type="entry name" value="alpha/beta hydrolase"/>
    <property type="match status" value="1"/>
</dbReference>
<keyword evidence="8" id="KW-1185">Reference proteome</keyword>
<comment type="similarity">
    <text evidence="1">Belongs to the peptidase S33 family.</text>
</comment>
<dbReference type="EMBL" id="CP017316">
    <property type="protein sequence ID" value="AOT62031.1"/>
    <property type="molecule type" value="Genomic_DNA"/>
</dbReference>
<protein>
    <submittedName>
        <fullName evidence="7">Tripeptidyl aminopeptidase</fullName>
        <ecNumber evidence="7">3.4.14.-</ecNumber>
    </submittedName>
</protein>
<keyword evidence="7" id="KW-0031">Aminopeptidase</keyword>
<organism evidence="7 8">
    <name type="scientific">Streptomyces rubrolavendulae</name>
    <dbReference type="NCBI Taxonomy" id="285473"/>
    <lineage>
        <taxon>Bacteria</taxon>
        <taxon>Bacillati</taxon>
        <taxon>Actinomycetota</taxon>
        <taxon>Actinomycetes</taxon>
        <taxon>Kitasatosporales</taxon>
        <taxon>Streptomycetaceae</taxon>
        <taxon>Streptomyces</taxon>
    </lineage>
</organism>
<dbReference type="Proteomes" id="UP000095349">
    <property type="component" value="Chromosome"/>
</dbReference>
<feature type="domain" description="Peptidase S33 tripeptidyl aminopeptidase-like C-terminal" evidence="6">
    <location>
        <begin position="388"/>
        <end position="485"/>
    </location>
</feature>
<dbReference type="GeneID" id="91406431"/>
<dbReference type="KEGG" id="srn:A4G23_04923"/>
<keyword evidence="3 7" id="KW-0378">Hydrolase</keyword>
<evidence type="ECO:0000259" key="6">
    <source>
        <dbReference type="Pfam" id="PF08386"/>
    </source>
</evidence>
<evidence type="ECO:0000256" key="2">
    <source>
        <dbReference type="ARBA" id="ARBA00022729"/>
    </source>
</evidence>
<proteinExistence type="inferred from homology"/>
<keyword evidence="7" id="KW-0645">Protease</keyword>
<evidence type="ECO:0000256" key="3">
    <source>
        <dbReference type="ARBA" id="ARBA00022801"/>
    </source>
</evidence>
<dbReference type="PATRIC" id="fig|285473.5.peg.5190"/>
<dbReference type="AlphaFoldDB" id="A0A1D8G9A5"/>
<evidence type="ECO:0000256" key="5">
    <source>
        <dbReference type="SAM" id="SignalP"/>
    </source>
</evidence>
<dbReference type="PANTHER" id="PTHR43248">
    <property type="entry name" value="2-SUCCINYL-6-HYDROXY-2,4-CYCLOHEXADIENE-1-CARBOXYLATE SYNTHASE"/>
    <property type="match status" value="1"/>
</dbReference>